<evidence type="ECO:0000313" key="4">
    <source>
        <dbReference type="EMBL" id="GAA2582281.1"/>
    </source>
</evidence>
<dbReference type="CDD" id="cd06170">
    <property type="entry name" value="LuxR_C_like"/>
    <property type="match status" value="2"/>
</dbReference>
<evidence type="ECO:0000256" key="2">
    <source>
        <dbReference type="SAM" id="MobiDB-lite"/>
    </source>
</evidence>
<reference evidence="4 5" key="1">
    <citation type="journal article" date="2019" name="Int. J. Syst. Evol. Microbiol.">
        <title>The Global Catalogue of Microorganisms (GCM) 10K type strain sequencing project: providing services to taxonomists for standard genome sequencing and annotation.</title>
        <authorList>
            <consortium name="The Broad Institute Genomics Platform"/>
            <consortium name="The Broad Institute Genome Sequencing Center for Infectious Disease"/>
            <person name="Wu L."/>
            <person name="Ma J."/>
        </authorList>
    </citation>
    <scope>NUCLEOTIDE SEQUENCE [LARGE SCALE GENOMIC DNA]</scope>
    <source>
        <strain evidence="4 5">JCM 16365</strain>
    </source>
</reference>
<evidence type="ECO:0000313" key="5">
    <source>
        <dbReference type="Proteomes" id="UP001500274"/>
    </source>
</evidence>
<gene>
    <name evidence="4" type="ORF">GCM10009862_21690</name>
</gene>
<dbReference type="SMART" id="SM00421">
    <property type="entry name" value="HTH_LUXR"/>
    <property type="match status" value="2"/>
</dbReference>
<name>A0ABN3PEX0_9MICO</name>
<dbReference type="InterPro" id="IPR000792">
    <property type="entry name" value="Tscrpt_reg_LuxR_C"/>
</dbReference>
<dbReference type="PANTHER" id="PTHR43214:SF42">
    <property type="entry name" value="TRANSCRIPTIONAL REGULATORY PROTEIN DESR"/>
    <property type="match status" value="1"/>
</dbReference>
<feature type="domain" description="HTH luxR-type" evidence="3">
    <location>
        <begin position="423"/>
        <end position="489"/>
    </location>
</feature>
<accession>A0ABN3PEX0</accession>
<sequence>MADDVDGSAEAWRFVTGMLLRVFGGDAAAELEGASARSEAATHRADRALFRVAATIAAVIACRFPDAAAHAHRALDESDGCAVPVVRLAASAMLTADAMAGTEHAHRLGVDPNTVAGALSEAGEGSLLTRYLLAEAALSSGGFDVADALIRGAELTPGQVVTHDAERADPAAVALQLLAARSGAFHGRRDEVRSIAEGLFRSAAIVPPRALVVLQAIGSYGAAVAGDRDRFFTLADAVIARTRRDENYLSVGSSLYVAWGFRAVGQLQRAAALLVSAAGADLSRCKVWDRAFATEVLVEAALSRGDTYRAGVLLRRSGALARHRVAASSLTRARGAIALSQGQAADAEALAAASVRIDEAAGAATEVLRGELVRAEALAAAEPAAALELLLRLARQADAVGYERHRLLAARRWRELAARVGGARGDLAVMTEKQREVAVLLAEGNTNAAIAQVLYLSPRTVQSHVEDILRITGAPTRGRAAALLGPRRGLDLAQLSPRQRQVAALAAAGSRNAEIAASVGLSVKTVEHHLAEALHRLGLPSRAGLATVSFEPMTSTAVAPAPDSGSDRQRRTPEERAERDDRRT</sequence>
<dbReference type="PANTHER" id="PTHR43214">
    <property type="entry name" value="TWO-COMPONENT RESPONSE REGULATOR"/>
    <property type="match status" value="1"/>
</dbReference>
<dbReference type="PROSITE" id="PS50043">
    <property type="entry name" value="HTH_LUXR_2"/>
    <property type="match status" value="2"/>
</dbReference>
<proteinExistence type="predicted"/>
<dbReference type="InterPro" id="IPR039420">
    <property type="entry name" value="WalR-like"/>
</dbReference>
<dbReference type="RefSeq" id="WP_344229404.1">
    <property type="nucleotide sequence ID" value="NZ_BAAARI010000014.1"/>
</dbReference>
<comment type="caution">
    <text evidence="4">The sequence shown here is derived from an EMBL/GenBank/DDBJ whole genome shotgun (WGS) entry which is preliminary data.</text>
</comment>
<dbReference type="SUPFAM" id="SSF46894">
    <property type="entry name" value="C-terminal effector domain of the bipartite response regulators"/>
    <property type="match status" value="2"/>
</dbReference>
<feature type="domain" description="HTH luxR-type" evidence="3">
    <location>
        <begin position="488"/>
        <end position="553"/>
    </location>
</feature>
<dbReference type="EMBL" id="BAAARI010000014">
    <property type="protein sequence ID" value="GAA2582281.1"/>
    <property type="molecule type" value="Genomic_DNA"/>
</dbReference>
<feature type="region of interest" description="Disordered" evidence="2">
    <location>
        <begin position="553"/>
        <end position="584"/>
    </location>
</feature>
<dbReference type="InterPro" id="IPR036388">
    <property type="entry name" value="WH-like_DNA-bd_sf"/>
</dbReference>
<feature type="compositionally biased region" description="Basic and acidic residues" evidence="2">
    <location>
        <begin position="565"/>
        <end position="584"/>
    </location>
</feature>
<dbReference type="Pfam" id="PF00196">
    <property type="entry name" value="GerE"/>
    <property type="match status" value="2"/>
</dbReference>
<protein>
    <recommendedName>
        <fullName evidence="3">HTH luxR-type domain-containing protein</fullName>
    </recommendedName>
</protein>
<dbReference type="PRINTS" id="PR00038">
    <property type="entry name" value="HTHLUXR"/>
</dbReference>
<organism evidence="4 5">
    <name type="scientific">Microbacterium binotii</name>
    <dbReference type="NCBI Taxonomy" id="462710"/>
    <lineage>
        <taxon>Bacteria</taxon>
        <taxon>Bacillati</taxon>
        <taxon>Actinomycetota</taxon>
        <taxon>Actinomycetes</taxon>
        <taxon>Micrococcales</taxon>
        <taxon>Microbacteriaceae</taxon>
        <taxon>Microbacterium</taxon>
    </lineage>
</organism>
<evidence type="ECO:0000256" key="1">
    <source>
        <dbReference type="ARBA" id="ARBA00023125"/>
    </source>
</evidence>
<dbReference type="Proteomes" id="UP001500274">
    <property type="component" value="Unassembled WGS sequence"/>
</dbReference>
<dbReference type="Gene3D" id="1.10.10.10">
    <property type="entry name" value="Winged helix-like DNA-binding domain superfamily/Winged helix DNA-binding domain"/>
    <property type="match status" value="2"/>
</dbReference>
<keyword evidence="1" id="KW-0238">DNA-binding</keyword>
<dbReference type="InterPro" id="IPR016032">
    <property type="entry name" value="Sig_transdc_resp-reg_C-effctor"/>
</dbReference>
<keyword evidence="5" id="KW-1185">Reference proteome</keyword>
<evidence type="ECO:0000259" key="3">
    <source>
        <dbReference type="PROSITE" id="PS50043"/>
    </source>
</evidence>